<dbReference type="Proteomes" id="UP000275684">
    <property type="component" value="Segment"/>
</dbReference>
<keyword evidence="1" id="KW-1133">Transmembrane helix</keyword>
<gene>
    <name evidence="2" type="primary">37</name>
    <name evidence="2" type="ORF">SEA_ALEDEL_37</name>
</gene>
<proteinExistence type="predicted"/>
<protein>
    <submittedName>
        <fullName evidence="2">Uncharacterized protein</fullName>
    </submittedName>
</protein>
<evidence type="ECO:0000256" key="1">
    <source>
        <dbReference type="SAM" id="Phobius"/>
    </source>
</evidence>
<evidence type="ECO:0000313" key="2">
    <source>
        <dbReference type="EMBL" id="AZF98661.1"/>
    </source>
</evidence>
<evidence type="ECO:0000313" key="3">
    <source>
        <dbReference type="Proteomes" id="UP000275684"/>
    </source>
</evidence>
<reference evidence="2 3" key="1">
    <citation type="submission" date="2018-10" db="EMBL/GenBank/DDBJ databases">
        <authorList>
            <person name="Aull H.G."/>
            <person name="Zack K."/>
            <person name="Garlena R.A."/>
            <person name="Russell D.A."/>
            <person name="Pope W.H."/>
            <person name="Jacobs-Sera D."/>
            <person name="Hatfull G.F."/>
        </authorList>
    </citation>
    <scope>NUCLEOTIDE SEQUENCE [LARGE SCALE GENOMIC DNA]</scope>
</reference>
<sequence length="90" mass="11166">MPSLDWLWFLLWLLTFGVAMFYWRKWRDEEQARDDLQTESERAFHRLYQRYLVARQRAYTDYLDSTDAHTGQEFKFPTFAEWTEDRAETD</sequence>
<accession>A0A3G8FV49</accession>
<keyword evidence="1" id="KW-0472">Membrane</keyword>
<dbReference type="EMBL" id="MK112526">
    <property type="protein sequence ID" value="AZF98661.1"/>
    <property type="molecule type" value="Genomic_DNA"/>
</dbReference>
<keyword evidence="1" id="KW-0812">Transmembrane</keyword>
<feature type="transmembrane region" description="Helical" evidence="1">
    <location>
        <begin position="6"/>
        <end position="23"/>
    </location>
</feature>
<name>A0A3G8FV49_9CAUD</name>
<organism evidence="2 3">
    <name type="scientific">Arthrobacter phage Aledel</name>
    <dbReference type="NCBI Taxonomy" id="2488951"/>
    <lineage>
        <taxon>Viruses</taxon>
        <taxon>Duplodnaviria</taxon>
        <taxon>Heunggongvirae</taxon>
        <taxon>Uroviricota</taxon>
        <taxon>Caudoviricetes</taxon>
        <taxon>Korravirus</taxon>
        <taxon>Korravirus hunterdalle</taxon>
    </lineage>
</organism>